<evidence type="ECO:0000256" key="1">
    <source>
        <dbReference type="ARBA" id="ARBA00022729"/>
    </source>
</evidence>
<feature type="compositionally biased region" description="Polar residues" evidence="3">
    <location>
        <begin position="147"/>
        <end position="161"/>
    </location>
</feature>
<dbReference type="RefSeq" id="WP_380845693.1">
    <property type="nucleotide sequence ID" value="NZ_JBHSFP010000024.1"/>
</dbReference>
<comment type="caution">
    <text evidence="7">The sequence shown here is derived from an EMBL/GenBank/DDBJ whole genome shotgun (WGS) entry which is preliminary data.</text>
</comment>
<feature type="compositionally biased region" description="Low complexity" evidence="3">
    <location>
        <begin position="251"/>
        <end position="263"/>
    </location>
</feature>
<dbReference type="InterPro" id="IPR014756">
    <property type="entry name" value="Ig_E-set"/>
</dbReference>
<organism evidence="7 8">
    <name type="scientific">Sphaerisporangium dianthi</name>
    <dbReference type="NCBI Taxonomy" id="1436120"/>
    <lineage>
        <taxon>Bacteria</taxon>
        <taxon>Bacillati</taxon>
        <taxon>Actinomycetota</taxon>
        <taxon>Actinomycetes</taxon>
        <taxon>Streptosporangiales</taxon>
        <taxon>Streptosporangiaceae</taxon>
        <taxon>Sphaerisporangium</taxon>
    </lineage>
</organism>
<reference evidence="8" key="1">
    <citation type="journal article" date="2019" name="Int. J. Syst. Evol. Microbiol.">
        <title>The Global Catalogue of Microorganisms (GCM) 10K type strain sequencing project: providing services to taxonomists for standard genome sequencing and annotation.</title>
        <authorList>
            <consortium name="The Broad Institute Genomics Platform"/>
            <consortium name="The Broad Institute Genome Sequencing Center for Infectious Disease"/>
            <person name="Wu L."/>
            <person name="Ma J."/>
        </authorList>
    </citation>
    <scope>NUCLEOTIDE SEQUENCE [LARGE SCALE GENOMIC DNA]</scope>
    <source>
        <strain evidence="8">CGMCC 4.7132</strain>
    </source>
</reference>
<protein>
    <submittedName>
        <fullName evidence="7">Copper resistance protein CopC</fullName>
    </submittedName>
</protein>
<dbReference type="EMBL" id="JBHSFP010000024">
    <property type="protein sequence ID" value="MFC4534645.1"/>
    <property type="molecule type" value="Genomic_DNA"/>
</dbReference>
<feature type="compositionally biased region" description="Pro residues" evidence="3">
    <location>
        <begin position="269"/>
        <end position="279"/>
    </location>
</feature>
<evidence type="ECO:0000313" key="8">
    <source>
        <dbReference type="Proteomes" id="UP001596004"/>
    </source>
</evidence>
<gene>
    <name evidence="7" type="ORF">ACFO60_28140</name>
</gene>
<keyword evidence="2" id="KW-0186">Copper</keyword>
<dbReference type="Pfam" id="PF04234">
    <property type="entry name" value="CopC"/>
    <property type="match status" value="1"/>
</dbReference>
<keyword evidence="4" id="KW-0472">Membrane</keyword>
<keyword evidence="4" id="KW-0812">Transmembrane</keyword>
<keyword evidence="4" id="KW-1133">Transmembrane helix</keyword>
<dbReference type="InterPro" id="IPR007348">
    <property type="entry name" value="CopC_dom"/>
</dbReference>
<dbReference type="Gene3D" id="2.60.40.1220">
    <property type="match status" value="1"/>
</dbReference>
<feature type="transmembrane region" description="Helical" evidence="4">
    <location>
        <begin position="231"/>
        <end position="249"/>
    </location>
</feature>
<dbReference type="InterPro" id="IPR014755">
    <property type="entry name" value="Cu-Rt/internalin_Ig-like"/>
</dbReference>
<name>A0ABV9CQ80_9ACTN</name>
<feature type="region of interest" description="Disordered" evidence="3">
    <location>
        <begin position="147"/>
        <end position="228"/>
    </location>
</feature>
<evidence type="ECO:0000256" key="3">
    <source>
        <dbReference type="SAM" id="MobiDB-lite"/>
    </source>
</evidence>
<feature type="domain" description="CopC" evidence="6">
    <location>
        <begin position="28"/>
        <end position="144"/>
    </location>
</feature>
<evidence type="ECO:0000313" key="7">
    <source>
        <dbReference type="EMBL" id="MFC4534645.1"/>
    </source>
</evidence>
<sequence>MNWSVRVLLLIVLGSLFVVVSASPAEAHGQLALSVPAKDSKVGEPLEAVSLYFTEKPVSHTYFTVTAPSGARVDRPWSHGEIKRLDDPVREFFLVNGVWEPRLYHEGFEVRIPVAHWPEKGVYVAHYETVASDGDVVRGDIRFTYTGRTTRSPKGWTSPTDTPEPIAPSPASEGRDTGEVAPVGPRADASPACTPRSMPETGCGNGSESQAEGSPAAAPGTPGEPSSSSGWLVWLVPVLLVAGTAVMVARAARPRQAGGPTPRGRSRPGPRPSPRPPAPRRNSPGKRR</sequence>
<dbReference type="Proteomes" id="UP001596004">
    <property type="component" value="Unassembled WGS sequence"/>
</dbReference>
<evidence type="ECO:0000256" key="5">
    <source>
        <dbReference type="SAM" id="SignalP"/>
    </source>
</evidence>
<keyword evidence="8" id="KW-1185">Reference proteome</keyword>
<dbReference type="SUPFAM" id="SSF81296">
    <property type="entry name" value="E set domains"/>
    <property type="match status" value="1"/>
</dbReference>
<evidence type="ECO:0000259" key="6">
    <source>
        <dbReference type="Pfam" id="PF04234"/>
    </source>
</evidence>
<evidence type="ECO:0000256" key="4">
    <source>
        <dbReference type="SAM" id="Phobius"/>
    </source>
</evidence>
<keyword evidence="1 5" id="KW-0732">Signal</keyword>
<feature type="signal peptide" evidence="5">
    <location>
        <begin position="1"/>
        <end position="27"/>
    </location>
</feature>
<feature type="compositionally biased region" description="Low complexity" evidence="3">
    <location>
        <begin position="211"/>
        <end position="228"/>
    </location>
</feature>
<feature type="region of interest" description="Disordered" evidence="3">
    <location>
        <begin position="251"/>
        <end position="288"/>
    </location>
</feature>
<proteinExistence type="predicted"/>
<evidence type="ECO:0000256" key="2">
    <source>
        <dbReference type="ARBA" id="ARBA00023008"/>
    </source>
</evidence>
<feature type="chain" id="PRO_5046595608" evidence="5">
    <location>
        <begin position="28"/>
        <end position="288"/>
    </location>
</feature>
<accession>A0ABV9CQ80</accession>